<feature type="domain" description="AAA" evidence="1">
    <location>
        <begin position="18"/>
        <end position="133"/>
    </location>
</feature>
<dbReference type="InterPro" id="IPR025420">
    <property type="entry name" value="DUF4143"/>
</dbReference>
<feature type="domain" description="DUF4143" evidence="2">
    <location>
        <begin position="175"/>
        <end position="334"/>
    </location>
</feature>
<sequence length="389" mass="43732">MIPRSALSTLQRLARGFPVIAITGPRQAGKTTLAQQTFADKAYVSLENPEEREFAESDPRRFLARFEDGAILDEVQRSPQLLSWLQGIVDARKRMGDFVLTGSQQFERVSGMTQSLAGRVGRVELLALSTQELAAADRMPARLDDMLFQGGYPALYDRDRNPEDWFANYVATYLERDVRQLIAVRDLTQFQRFVRMCAARSGQLLNLSALGADCGITSVTAREWLSVLEASYLVVRIPPYFENFGKRLVKTPKLYFLDVGLMCWLLGIRDAETIATHAMRGALFETWVVSEFVKQQLNAGRPADLYFWRDNVGHEVDLLLETRDGLQAVEIKSGHTFASDWPASALKWQKLSGSPLAPWIIYGGEGEYERQACLALGWQAFAGRPAPNR</sequence>
<evidence type="ECO:0000313" key="3">
    <source>
        <dbReference type="EMBL" id="ENO98547.1"/>
    </source>
</evidence>
<dbReference type="PANTHER" id="PTHR43566:SF2">
    <property type="entry name" value="DUF4143 DOMAIN-CONTAINING PROTEIN"/>
    <property type="match status" value="1"/>
</dbReference>
<dbReference type="InterPro" id="IPR027417">
    <property type="entry name" value="P-loop_NTPase"/>
</dbReference>
<organism evidence="3 4">
    <name type="scientific">Thauera phenylacetica B4P</name>
    <dbReference type="NCBI Taxonomy" id="1234382"/>
    <lineage>
        <taxon>Bacteria</taxon>
        <taxon>Pseudomonadati</taxon>
        <taxon>Pseudomonadota</taxon>
        <taxon>Betaproteobacteria</taxon>
        <taxon>Rhodocyclales</taxon>
        <taxon>Zoogloeaceae</taxon>
        <taxon>Thauera</taxon>
    </lineage>
</organism>
<dbReference type="InterPro" id="IPR041682">
    <property type="entry name" value="AAA_14"/>
</dbReference>
<dbReference type="OrthoDB" id="9771844at2"/>
<evidence type="ECO:0000259" key="1">
    <source>
        <dbReference type="Pfam" id="PF13173"/>
    </source>
</evidence>
<comment type="caution">
    <text evidence="3">The sequence shown here is derived from an EMBL/GenBank/DDBJ whole genome shotgun (WGS) entry which is preliminary data.</text>
</comment>
<dbReference type="EMBL" id="AMXF01000009">
    <property type="protein sequence ID" value="ENO98547.1"/>
    <property type="molecule type" value="Genomic_DNA"/>
</dbReference>
<accession>N6ZVP2</accession>
<reference evidence="3 4" key="1">
    <citation type="submission" date="2012-09" db="EMBL/GenBank/DDBJ databases">
        <title>Draft Genome Sequences of 6 Strains from Genus Thauera.</title>
        <authorList>
            <person name="Liu B."/>
            <person name="Shapleigh J.P."/>
            <person name="Frostegard A.H."/>
        </authorList>
    </citation>
    <scope>NUCLEOTIDE SEQUENCE [LARGE SCALE GENOMIC DNA]</scope>
    <source>
        <strain evidence="3 4">B4P</strain>
    </source>
</reference>
<name>N6ZVP2_9RHOO</name>
<evidence type="ECO:0000259" key="2">
    <source>
        <dbReference type="Pfam" id="PF13635"/>
    </source>
</evidence>
<dbReference type="AlphaFoldDB" id="N6ZVP2"/>
<dbReference type="PANTHER" id="PTHR43566">
    <property type="entry name" value="CONSERVED PROTEIN"/>
    <property type="match status" value="1"/>
</dbReference>
<protein>
    <submittedName>
        <fullName evidence="3">ATPase (AAA+ superfamily)-like protein</fullName>
    </submittedName>
</protein>
<dbReference type="Proteomes" id="UP000013047">
    <property type="component" value="Unassembled WGS sequence"/>
</dbReference>
<dbReference type="SUPFAM" id="SSF52540">
    <property type="entry name" value="P-loop containing nucleoside triphosphate hydrolases"/>
    <property type="match status" value="1"/>
</dbReference>
<evidence type="ECO:0000313" key="4">
    <source>
        <dbReference type="Proteomes" id="UP000013047"/>
    </source>
</evidence>
<dbReference type="Pfam" id="PF13173">
    <property type="entry name" value="AAA_14"/>
    <property type="match status" value="1"/>
</dbReference>
<gene>
    <name evidence="3" type="ORF">C667_03058</name>
</gene>
<dbReference type="Pfam" id="PF13635">
    <property type="entry name" value="DUF4143"/>
    <property type="match status" value="1"/>
</dbReference>
<keyword evidence="4" id="KW-1185">Reference proteome</keyword>
<proteinExistence type="predicted"/>